<protein>
    <submittedName>
        <fullName evidence="2">Protein-tyrosine phosphatase</fullName>
    </submittedName>
</protein>
<dbReference type="Proteomes" id="UP000319627">
    <property type="component" value="Unassembled WGS sequence"/>
</dbReference>
<dbReference type="OrthoDB" id="9806482at2"/>
<dbReference type="InterPro" id="IPR000387">
    <property type="entry name" value="Tyr_Pase_dom"/>
</dbReference>
<dbReference type="PROSITE" id="PS00383">
    <property type="entry name" value="TYR_PHOSPHATASE_1"/>
    <property type="match status" value="1"/>
</dbReference>
<evidence type="ECO:0000313" key="2">
    <source>
        <dbReference type="EMBL" id="TWH77198.1"/>
    </source>
</evidence>
<gene>
    <name evidence="2" type="ORF">LX59_00101</name>
</gene>
<dbReference type="Pfam" id="PF22785">
    <property type="entry name" value="Tc-R-P"/>
    <property type="match status" value="1"/>
</dbReference>
<proteinExistence type="predicted"/>
<dbReference type="AlphaFoldDB" id="A0A562J1Z0"/>
<dbReference type="Gene3D" id="3.90.190.10">
    <property type="entry name" value="Protein tyrosine phosphatase superfamily"/>
    <property type="match status" value="1"/>
</dbReference>
<comment type="caution">
    <text evidence="2">The sequence shown here is derived from an EMBL/GenBank/DDBJ whole genome shotgun (WGS) entry which is preliminary data.</text>
</comment>
<feature type="domain" description="Tyrosine specific protein phosphatases" evidence="1">
    <location>
        <begin position="89"/>
        <end position="156"/>
    </location>
</feature>
<dbReference type="EMBL" id="VLKG01000001">
    <property type="protein sequence ID" value="TWH77198.1"/>
    <property type="molecule type" value="Genomic_DNA"/>
</dbReference>
<dbReference type="FunFam" id="3.90.190.10:FF:000157">
    <property type="entry name" value="Protein-tyrosine phosphatase"/>
    <property type="match status" value="1"/>
</dbReference>
<reference evidence="2 3" key="1">
    <citation type="submission" date="2019-07" db="EMBL/GenBank/DDBJ databases">
        <title>Genomic Encyclopedia of Type Strains, Phase I: the one thousand microbial genomes (KMG-I) project.</title>
        <authorList>
            <person name="Kyrpides N."/>
        </authorList>
    </citation>
    <scope>NUCLEOTIDE SEQUENCE [LARGE SCALE GENOMIC DNA]</scope>
    <source>
        <strain evidence="2 3">DSM 375</strain>
    </source>
</reference>
<sequence>MSHPYDLLPLDGAGSLILTPCPGLKETSVAEALKDLKAAGASALVTLMPEEELEAQSVDALPSLCAEQQLEWFHLPIADEQIPLADFDSAWAHSHRRLQQLLDQGRSVAIHCKGGSGRTGLIVARLLMERGLSRDQAVAQVQALRPKAIQHPAHVAWLAQFDTPQQ</sequence>
<dbReference type="InterPro" id="IPR029021">
    <property type="entry name" value="Prot-tyrosine_phosphatase-like"/>
</dbReference>
<evidence type="ECO:0000259" key="1">
    <source>
        <dbReference type="PROSITE" id="PS50056"/>
    </source>
</evidence>
<dbReference type="InterPro" id="IPR050561">
    <property type="entry name" value="PTP"/>
</dbReference>
<dbReference type="RefSeq" id="WP_144569886.1">
    <property type="nucleotide sequence ID" value="NZ_VLKG01000001.1"/>
</dbReference>
<evidence type="ECO:0000313" key="3">
    <source>
        <dbReference type="Proteomes" id="UP000319627"/>
    </source>
</evidence>
<dbReference type="PANTHER" id="PTHR23339">
    <property type="entry name" value="TYROSINE SPECIFIC PROTEIN PHOSPHATASE AND DUAL SPECIFICITY PROTEIN PHOSPHATASE"/>
    <property type="match status" value="1"/>
</dbReference>
<dbReference type="CDD" id="cd14505">
    <property type="entry name" value="CDKN3-like"/>
    <property type="match status" value="1"/>
</dbReference>
<organism evidence="2 3">
    <name type="scientific">Azomonas agilis</name>
    <dbReference type="NCBI Taxonomy" id="116849"/>
    <lineage>
        <taxon>Bacteria</taxon>
        <taxon>Pseudomonadati</taxon>
        <taxon>Pseudomonadota</taxon>
        <taxon>Gammaproteobacteria</taxon>
        <taxon>Pseudomonadales</taxon>
        <taxon>Pseudomonadaceae</taxon>
        <taxon>Azomonas</taxon>
    </lineage>
</organism>
<name>A0A562J1Z0_9GAMM</name>
<dbReference type="PROSITE" id="PS50056">
    <property type="entry name" value="TYR_PHOSPHATASE_2"/>
    <property type="match status" value="1"/>
</dbReference>
<dbReference type="InterPro" id="IPR016130">
    <property type="entry name" value="Tyr_Pase_AS"/>
</dbReference>
<keyword evidence="3" id="KW-1185">Reference proteome</keyword>
<dbReference type="SUPFAM" id="SSF52799">
    <property type="entry name" value="(Phosphotyrosine protein) phosphatases II"/>
    <property type="match status" value="1"/>
</dbReference>
<accession>A0A562J1Z0</accession>